<dbReference type="PANTHER" id="PTHR12302">
    <property type="entry name" value="EBNA2 BINDING PROTEIN P100"/>
    <property type="match status" value="1"/>
</dbReference>
<evidence type="ECO:0000256" key="5">
    <source>
        <dbReference type="SAM" id="SignalP"/>
    </source>
</evidence>
<keyword evidence="5" id="KW-0732">Signal</keyword>
<reference evidence="8" key="1">
    <citation type="journal article" date="2019" name="Int. J. Syst. Evol. Microbiol.">
        <title>The Global Catalogue of Microorganisms (GCM) 10K type strain sequencing project: providing services to taxonomists for standard genome sequencing and annotation.</title>
        <authorList>
            <consortium name="The Broad Institute Genomics Platform"/>
            <consortium name="The Broad Institute Genome Sequencing Center for Infectious Disease"/>
            <person name="Wu L."/>
            <person name="Ma J."/>
        </authorList>
    </citation>
    <scope>NUCLEOTIDE SEQUENCE [LARGE SCALE GENOMIC DNA]</scope>
    <source>
        <strain evidence="8">NBRC 105857</strain>
    </source>
</reference>
<feature type="domain" description="TNase-like" evidence="6">
    <location>
        <begin position="27"/>
        <end position="154"/>
    </location>
</feature>
<evidence type="ECO:0000256" key="4">
    <source>
        <dbReference type="SAM" id="MobiDB-lite"/>
    </source>
</evidence>
<dbReference type="Pfam" id="PF00565">
    <property type="entry name" value="SNase"/>
    <property type="match status" value="1"/>
</dbReference>
<dbReference type="Proteomes" id="UP001156664">
    <property type="component" value="Unassembled WGS sequence"/>
</dbReference>
<evidence type="ECO:0000256" key="3">
    <source>
        <dbReference type="ARBA" id="ARBA00022801"/>
    </source>
</evidence>
<gene>
    <name evidence="7" type="ORF">GCM10007875_05770</name>
</gene>
<comment type="caution">
    <text evidence="7">The sequence shown here is derived from an EMBL/GenBank/DDBJ whole genome shotgun (WGS) entry which is preliminary data.</text>
</comment>
<keyword evidence="2" id="KW-0255">Endonuclease</keyword>
<dbReference type="EMBL" id="BSOJ01000006">
    <property type="protein sequence ID" value="GLR25489.1"/>
    <property type="molecule type" value="Genomic_DNA"/>
</dbReference>
<dbReference type="InterPro" id="IPR035437">
    <property type="entry name" value="SNase_OB-fold_sf"/>
</dbReference>
<feature type="region of interest" description="Disordered" evidence="4">
    <location>
        <begin position="156"/>
        <end position="177"/>
    </location>
</feature>
<evidence type="ECO:0000259" key="6">
    <source>
        <dbReference type="PROSITE" id="PS50830"/>
    </source>
</evidence>
<sequence>MNAISKYFILLGLLAMHALAWPITAHHIVSGHVDQVVDGDTIHLTDQHGMKRKIRLQGIDAPETQQAWGKQSTKWLEKQIGDHVVEVVLKGRDGYGRDLGVVLLNGEDLNLKAVREGQAWWYKHYAKDQSPEDRELYARAQRDAKIQYKGLWSQKRPEAPWQWRKSHHIGKNNKAAS</sequence>
<protein>
    <recommendedName>
        <fullName evidence="6">TNase-like domain-containing protein</fullName>
    </recommendedName>
</protein>
<accession>A0ABQ5YRQ9</accession>
<evidence type="ECO:0000313" key="8">
    <source>
        <dbReference type="Proteomes" id="UP001156664"/>
    </source>
</evidence>
<keyword evidence="3" id="KW-0378">Hydrolase</keyword>
<dbReference type="Gene3D" id="2.40.50.90">
    <property type="match status" value="1"/>
</dbReference>
<evidence type="ECO:0000256" key="2">
    <source>
        <dbReference type="ARBA" id="ARBA00022759"/>
    </source>
</evidence>
<evidence type="ECO:0000313" key="7">
    <source>
        <dbReference type="EMBL" id="GLR25489.1"/>
    </source>
</evidence>
<proteinExistence type="predicted"/>
<feature type="chain" id="PRO_5045672742" description="TNase-like domain-containing protein" evidence="5">
    <location>
        <begin position="21"/>
        <end position="177"/>
    </location>
</feature>
<dbReference type="InterPro" id="IPR016071">
    <property type="entry name" value="Staphylococal_nuclease_OB-fold"/>
</dbReference>
<keyword evidence="1" id="KW-0540">Nuclease</keyword>
<organism evidence="7 8">
    <name type="scientific">Limnobacter litoralis</name>
    <dbReference type="NCBI Taxonomy" id="481366"/>
    <lineage>
        <taxon>Bacteria</taxon>
        <taxon>Pseudomonadati</taxon>
        <taxon>Pseudomonadota</taxon>
        <taxon>Betaproteobacteria</taxon>
        <taxon>Burkholderiales</taxon>
        <taxon>Burkholderiaceae</taxon>
        <taxon>Limnobacter</taxon>
    </lineage>
</organism>
<feature type="signal peptide" evidence="5">
    <location>
        <begin position="1"/>
        <end position="20"/>
    </location>
</feature>
<dbReference type="RefSeq" id="WP_284279842.1">
    <property type="nucleotide sequence ID" value="NZ_BSOJ01000006.1"/>
</dbReference>
<keyword evidence="8" id="KW-1185">Reference proteome</keyword>
<dbReference type="InterPro" id="IPR002071">
    <property type="entry name" value="Thermonucl_AS"/>
</dbReference>
<dbReference type="PROSITE" id="PS50830">
    <property type="entry name" value="TNASE_3"/>
    <property type="match status" value="1"/>
</dbReference>
<dbReference type="PROSITE" id="PS01123">
    <property type="entry name" value="TNASE_1"/>
    <property type="match status" value="1"/>
</dbReference>
<evidence type="ECO:0000256" key="1">
    <source>
        <dbReference type="ARBA" id="ARBA00022722"/>
    </source>
</evidence>
<dbReference type="PANTHER" id="PTHR12302:SF3">
    <property type="entry name" value="SERINE_THREONINE-PROTEIN KINASE 31"/>
    <property type="match status" value="1"/>
</dbReference>
<dbReference type="SUPFAM" id="SSF50199">
    <property type="entry name" value="Staphylococcal nuclease"/>
    <property type="match status" value="1"/>
</dbReference>
<name>A0ABQ5YRQ9_9BURK</name>
<dbReference type="SMART" id="SM00318">
    <property type="entry name" value="SNc"/>
    <property type="match status" value="1"/>
</dbReference>